<dbReference type="EMBL" id="GBXM01030914">
    <property type="protein sequence ID" value="JAH77663.1"/>
    <property type="molecule type" value="Transcribed_RNA"/>
</dbReference>
<reference evidence="1" key="2">
    <citation type="journal article" date="2015" name="Fish Shellfish Immunol.">
        <title>Early steps in the European eel (Anguilla anguilla)-Vibrio vulnificus interaction in the gills: Role of the RtxA13 toxin.</title>
        <authorList>
            <person name="Callol A."/>
            <person name="Pajuelo D."/>
            <person name="Ebbesson L."/>
            <person name="Teles M."/>
            <person name="MacKenzie S."/>
            <person name="Amaro C."/>
        </authorList>
    </citation>
    <scope>NUCLEOTIDE SEQUENCE</scope>
</reference>
<reference evidence="1" key="1">
    <citation type="submission" date="2014-11" db="EMBL/GenBank/DDBJ databases">
        <authorList>
            <person name="Amaro Gonzalez C."/>
        </authorList>
    </citation>
    <scope>NUCLEOTIDE SEQUENCE</scope>
</reference>
<name>A0A0E9VK97_ANGAN</name>
<organism evidence="1">
    <name type="scientific">Anguilla anguilla</name>
    <name type="common">European freshwater eel</name>
    <name type="synonym">Muraena anguilla</name>
    <dbReference type="NCBI Taxonomy" id="7936"/>
    <lineage>
        <taxon>Eukaryota</taxon>
        <taxon>Metazoa</taxon>
        <taxon>Chordata</taxon>
        <taxon>Craniata</taxon>
        <taxon>Vertebrata</taxon>
        <taxon>Euteleostomi</taxon>
        <taxon>Actinopterygii</taxon>
        <taxon>Neopterygii</taxon>
        <taxon>Teleostei</taxon>
        <taxon>Anguilliformes</taxon>
        <taxon>Anguillidae</taxon>
        <taxon>Anguilla</taxon>
    </lineage>
</organism>
<protein>
    <submittedName>
        <fullName evidence="1">Uncharacterized protein</fullName>
    </submittedName>
</protein>
<proteinExistence type="predicted"/>
<sequence length="19" mass="2396">MFSPRLWQNAERRHVSPQR</sequence>
<dbReference type="AlphaFoldDB" id="A0A0E9VK97"/>
<accession>A0A0E9VK97</accession>
<evidence type="ECO:0000313" key="1">
    <source>
        <dbReference type="EMBL" id="JAH77663.1"/>
    </source>
</evidence>